<dbReference type="AlphaFoldDB" id="A0A2H0XE31"/>
<proteinExistence type="predicted"/>
<evidence type="ECO:0000256" key="1">
    <source>
        <dbReference type="SAM" id="Phobius"/>
    </source>
</evidence>
<gene>
    <name evidence="2" type="ORF">COT49_01635</name>
</gene>
<comment type="caution">
    <text evidence="2">The sequence shown here is derived from an EMBL/GenBank/DDBJ whole genome shotgun (WGS) entry which is preliminary data.</text>
</comment>
<evidence type="ECO:0000313" key="2">
    <source>
        <dbReference type="EMBL" id="PIS23142.1"/>
    </source>
</evidence>
<reference evidence="3" key="1">
    <citation type="submission" date="2017-09" db="EMBL/GenBank/DDBJ databases">
        <title>Depth-based differentiation of microbial function through sediment-hosted aquifers and enrichment of novel symbionts in the deep terrestrial subsurface.</title>
        <authorList>
            <person name="Probst A.J."/>
            <person name="Ladd B."/>
            <person name="Jarett J.K."/>
            <person name="Geller-Mcgrath D.E."/>
            <person name="Sieber C.M.K."/>
            <person name="Emerson J.B."/>
            <person name="Anantharaman K."/>
            <person name="Thomas B.C."/>
            <person name="Malmstrom R."/>
            <person name="Stieglmeier M."/>
            <person name="Klingl A."/>
            <person name="Woyke T."/>
            <person name="Ryan C.M."/>
            <person name="Banfield J.F."/>
        </authorList>
    </citation>
    <scope>NUCLEOTIDE SEQUENCE [LARGE SCALE GENOMIC DNA]</scope>
</reference>
<accession>A0A2H0XE31</accession>
<name>A0A2H0XE31_UNCKA</name>
<dbReference type="Proteomes" id="UP000230340">
    <property type="component" value="Unassembled WGS sequence"/>
</dbReference>
<keyword evidence="1" id="KW-0812">Transmembrane</keyword>
<feature type="transmembrane region" description="Helical" evidence="1">
    <location>
        <begin position="176"/>
        <end position="198"/>
    </location>
</feature>
<evidence type="ECO:0000313" key="3">
    <source>
        <dbReference type="Proteomes" id="UP000230340"/>
    </source>
</evidence>
<feature type="transmembrane region" description="Helical" evidence="1">
    <location>
        <begin position="12"/>
        <end position="31"/>
    </location>
</feature>
<feature type="transmembrane region" description="Helical" evidence="1">
    <location>
        <begin position="133"/>
        <end position="155"/>
    </location>
</feature>
<organism evidence="2 3">
    <name type="scientific">candidate division WWE3 bacterium CG08_land_8_20_14_0_20_40_13</name>
    <dbReference type="NCBI Taxonomy" id="1975084"/>
    <lineage>
        <taxon>Bacteria</taxon>
        <taxon>Katanobacteria</taxon>
    </lineage>
</organism>
<keyword evidence="1" id="KW-0472">Membrane</keyword>
<keyword evidence="1" id="KW-1133">Transmembrane helix</keyword>
<sequence>MALQFLDNLMSLKFCILFILPVPVVLIFLFGRDIAHAYCLEDACKADINFTKADYWCDINVGACKQYRCVTGNDAECQGTLRTGWNLGPGFVCNPTTKWCERPLGNTVIAGNKAGGGYVLSGTGLGLLINNTILAIGAVSGLIFLAMLILGGIAYMTSQGDEKMLNRAKQQITAGLIGLLIIFMSWWAVKIIGFVFGIDLLVPKFTGP</sequence>
<dbReference type="EMBL" id="PEYT01000011">
    <property type="protein sequence ID" value="PIS23142.1"/>
    <property type="molecule type" value="Genomic_DNA"/>
</dbReference>
<protein>
    <submittedName>
        <fullName evidence="2">Uncharacterized protein</fullName>
    </submittedName>
</protein>